<protein>
    <submittedName>
        <fullName evidence="2">Uncharacterized protein</fullName>
    </submittedName>
</protein>
<sequence length="135" mass="14417">MAKTAWAMAEGQFDAGDGAFQPARAELSHDGLAIIAADGEPITLWRPADLIRAMVPDGFRIGARRQTGIFVFDPDHGGELIRALASIPDADAPMMPRALISTMVMIVGLALAALFALGWGFFWLIEWLTAPAIPG</sequence>
<proteinExistence type="predicted"/>
<keyword evidence="1" id="KW-0472">Membrane</keyword>
<keyword evidence="1" id="KW-1133">Transmembrane helix</keyword>
<keyword evidence="1" id="KW-0812">Transmembrane</keyword>
<organism evidence="2 3">
    <name type="scientific">Pleomorphomonas diazotrophica</name>
    <dbReference type="NCBI Taxonomy" id="1166257"/>
    <lineage>
        <taxon>Bacteria</taxon>
        <taxon>Pseudomonadati</taxon>
        <taxon>Pseudomonadota</taxon>
        <taxon>Alphaproteobacteria</taxon>
        <taxon>Hyphomicrobiales</taxon>
        <taxon>Pleomorphomonadaceae</taxon>
        <taxon>Pleomorphomonas</taxon>
    </lineage>
</organism>
<name>A0A1I4SCL8_9HYPH</name>
<feature type="transmembrane region" description="Helical" evidence="1">
    <location>
        <begin position="103"/>
        <end position="125"/>
    </location>
</feature>
<dbReference type="OrthoDB" id="8453856at2"/>
<gene>
    <name evidence="2" type="ORF">CXZ10_12100</name>
</gene>
<accession>A0A1I4SCL8</accession>
<dbReference type="RefSeq" id="WP_101289605.1">
    <property type="nucleotide sequence ID" value="NZ_FOUQ01000003.1"/>
</dbReference>
<dbReference type="Proteomes" id="UP000233491">
    <property type="component" value="Unassembled WGS sequence"/>
</dbReference>
<dbReference type="EMBL" id="PJNW01000009">
    <property type="protein sequence ID" value="PKR88857.1"/>
    <property type="molecule type" value="Genomic_DNA"/>
</dbReference>
<comment type="caution">
    <text evidence="2">The sequence shown here is derived from an EMBL/GenBank/DDBJ whole genome shotgun (WGS) entry which is preliminary data.</text>
</comment>
<evidence type="ECO:0000256" key="1">
    <source>
        <dbReference type="SAM" id="Phobius"/>
    </source>
</evidence>
<evidence type="ECO:0000313" key="2">
    <source>
        <dbReference type="EMBL" id="PKR88857.1"/>
    </source>
</evidence>
<reference evidence="2 3" key="1">
    <citation type="submission" date="2017-12" db="EMBL/GenBank/DDBJ databases">
        <title>Anaerobic carbon monoxide metabolism by Pleomorphomonas carboxyditropha sp. nov., a new mesophilic hydrogenogenic carboxidotroph.</title>
        <authorList>
            <person name="Esquivel-Elizondo S."/>
            <person name="Krajmalnik-Brown R."/>
        </authorList>
    </citation>
    <scope>NUCLEOTIDE SEQUENCE [LARGE SCALE GENOMIC DNA]</scope>
    <source>
        <strain evidence="2 3">R5-392</strain>
    </source>
</reference>
<keyword evidence="3" id="KW-1185">Reference proteome</keyword>
<dbReference type="AlphaFoldDB" id="A0A1I4SCL8"/>
<evidence type="ECO:0000313" key="3">
    <source>
        <dbReference type="Proteomes" id="UP000233491"/>
    </source>
</evidence>